<reference evidence="1 2" key="2">
    <citation type="journal article" date="2022" name="Mol. Ecol. Resour.">
        <title>The genomes of chicory, endive, great burdock and yacon provide insights into Asteraceae paleo-polyploidization history and plant inulin production.</title>
        <authorList>
            <person name="Fan W."/>
            <person name="Wang S."/>
            <person name="Wang H."/>
            <person name="Wang A."/>
            <person name="Jiang F."/>
            <person name="Liu H."/>
            <person name="Zhao H."/>
            <person name="Xu D."/>
            <person name="Zhang Y."/>
        </authorList>
    </citation>
    <scope>NUCLEOTIDE SEQUENCE [LARGE SCALE GENOMIC DNA]</scope>
    <source>
        <strain evidence="2">cv. Niubang</strain>
    </source>
</reference>
<name>A0ACB9CQ73_ARCLA</name>
<gene>
    <name evidence="1" type="ORF">L6452_15915</name>
</gene>
<protein>
    <submittedName>
        <fullName evidence="1">Uncharacterized protein</fullName>
    </submittedName>
</protein>
<proteinExistence type="predicted"/>
<sequence length="68" mass="7784">MPNSGSSKLSVSSSPSFYSVPGDALSSSTEFCNEKSKPYNYILHNLEKKNKRKRKTNQKRKEKKKFDP</sequence>
<evidence type="ECO:0000313" key="2">
    <source>
        <dbReference type="Proteomes" id="UP001055879"/>
    </source>
</evidence>
<evidence type="ECO:0000313" key="1">
    <source>
        <dbReference type="EMBL" id="KAI3736376.1"/>
    </source>
</evidence>
<reference evidence="2" key="1">
    <citation type="journal article" date="2022" name="Mol. Ecol. Resour.">
        <title>The genomes of chicory, endive, great burdock and yacon provide insights into Asteraceae palaeo-polyploidization history and plant inulin production.</title>
        <authorList>
            <person name="Fan W."/>
            <person name="Wang S."/>
            <person name="Wang H."/>
            <person name="Wang A."/>
            <person name="Jiang F."/>
            <person name="Liu H."/>
            <person name="Zhao H."/>
            <person name="Xu D."/>
            <person name="Zhang Y."/>
        </authorList>
    </citation>
    <scope>NUCLEOTIDE SEQUENCE [LARGE SCALE GENOMIC DNA]</scope>
    <source>
        <strain evidence="2">cv. Niubang</strain>
    </source>
</reference>
<dbReference type="Proteomes" id="UP001055879">
    <property type="component" value="Linkage Group LG04"/>
</dbReference>
<organism evidence="1 2">
    <name type="scientific">Arctium lappa</name>
    <name type="common">Greater burdock</name>
    <name type="synonym">Lappa major</name>
    <dbReference type="NCBI Taxonomy" id="4217"/>
    <lineage>
        <taxon>Eukaryota</taxon>
        <taxon>Viridiplantae</taxon>
        <taxon>Streptophyta</taxon>
        <taxon>Embryophyta</taxon>
        <taxon>Tracheophyta</taxon>
        <taxon>Spermatophyta</taxon>
        <taxon>Magnoliopsida</taxon>
        <taxon>eudicotyledons</taxon>
        <taxon>Gunneridae</taxon>
        <taxon>Pentapetalae</taxon>
        <taxon>asterids</taxon>
        <taxon>campanulids</taxon>
        <taxon>Asterales</taxon>
        <taxon>Asteraceae</taxon>
        <taxon>Carduoideae</taxon>
        <taxon>Cardueae</taxon>
        <taxon>Arctiinae</taxon>
        <taxon>Arctium</taxon>
    </lineage>
</organism>
<comment type="caution">
    <text evidence="1">The sequence shown here is derived from an EMBL/GenBank/DDBJ whole genome shotgun (WGS) entry which is preliminary data.</text>
</comment>
<keyword evidence="2" id="KW-1185">Reference proteome</keyword>
<dbReference type="EMBL" id="CM042050">
    <property type="protein sequence ID" value="KAI3736376.1"/>
    <property type="molecule type" value="Genomic_DNA"/>
</dbReference>
<accession>A0ACB9CQ73</accession>